<feature type="active site" description="Proton acceptor" evidence="10 12">
    <location>
        <position position="37"/>
    </location>
</feature>
<dbReference type="AlphaFoldDB" id="A0A7Z7D045"/>
<comment type="catalytic activity">
    <reaction evidence="1 10 11">
        <text>D-ribulose 5-phosphate = D-xylulose 5-phosphate</text>
        <dbReference type="Rhea" id="RHEA:13677"/>
        <dbReference type="ChEBI" id="CHEBI:57737"/>
        <dbReference type="ChEBI" id="CHEBI:58121"/>
        <dbReference type="EC" id="5.1.3.1"/>
    </reaction>
</comment>
<evidence type="ECO:0000256" key="5">
    <source>
        <dbReference type="ARBA" id="ARBA00001954"/>
    </source>
</evidence>
<sequence length="225" mass="23919">MPSADAIRINPSILAADFVNMQADLARIATADFVHVDVMDNHFVPNLTFGPQMVERIQATSPVPLDVHLMIADPDRWAPGYAELGAASVTFHLEAATDPVRLARRLREIGARAGVAVKPATPVESLFDVLDEFDQILVMTVEPGFGGQRFMADQMPKLASLADEARARGSQVWLQVDGGISASTIAQAAEAGADTFVAGSAVFGADDPGQAIAALRDQASAHHRH</sequence>
<dbReference type="InterPro" id="IPR000056">
    <property type="entry name" value="Ribul_P_3_epim-like"/>
</dbReference>
<dbReference type="GO" id="GO:0004750">
    <property type="term" value="F:D-ribulose-phosphate 3-epimerase activity"/>
    <property type="evidence" value="ECO:0007669"/>
    <property type="project" value="UniProtKB-UniRule"/>
</dbReference>
<evidence type="ECO:0000256" key="12">
    <source>
        <dbReference type="PIRSR" id="PIRSR001461-1"/>
    </source>
</evidence>
<evidence type="ECO:0000256" key="9">
    <source>
        <dbReference type="ARBA" id="ARBA00023235"/>
    </source>
</evidence>
<dbReference type="InterPro" id="IPR011060">
    <property type="entry name" value="RibuloseP-bd_barrel"/>
</dbReference>
<feature type="binding site" evidence="10 13">
    <location>
        <position position="177"/>
    </location>
    <ligand>
        <name>a divalent metal cation</name>
        <dbReference type="ChEBI" id="CHEBI:60240"/>
    </ligand>
</feature>
<evidence type="ECO:0000256" key="7">
    <source>
        <dbReference type="ARBA" id="ARBA00013188"/>
    </source>
</evidence>
<dbReference type="FunFam" id="3.20.20.70:FF:000004">
    <property type="entry name" value="Ribulose-phosphate 3-epimerase"/>
    <property type="match status" value="1"/>
</dbReference>
<comment type="caution">
    <text evidence="15">The sequence shown here is derived from an EMBL/GenBank/DDBJ whole genome shotgun (WGS) entry which is preliminary data.</text>
</comment>
<protein>
    <recommendedName>
        <fullName evidence="7 10">Ribulose-phosphate 3-epimerase</fullName>
        <ecNumber evidence="7 10">5.1.3.1</ecNumber>
    </recommendedName>
</protein>
<dbReference type="InterPro" id="IPR026019">
    <property type="entry name" value="Ribul_P_3_epim"/>
</dbReference>
<dbReference type="Gene3D" id="3.20.20.70">
    <property type="entry name" value="Aldolase class I"/>
    <property type="match status" value="1"/>
</dbReference>
<organism evidence="15 16">
    <name type="scientific">Microbacterium saccharophilum</name>
    <dbReference type="NCBI Taxonomy" id="1213358"/>
    <lineage>
        <taxon>Bacteria</taxon>
        <taxon>Bacillati</taxon>
        <taxon>Actinomycetota</taxon>
        <taxon>Actinomycetes</taxon>
        <taxon>Micrococcales</taxon>
        <taxon>Microbacteriaceae</taxon>
        <taxon>Microbacterium</taxon>
    </lineage>
</organism>
<dbReference type="GO" id="GO:0046872">
    <property type="term" value="F:metal ion binding"/>
    <property type="evidence" value="ECO:0007669"/>
    <property type="project" value="UniProtKB-UniRule"/>
</dbReference>
<evidence type="ECO:0000256" key="13">
    <source>
        <dbReference type="PIRSR" id="PIRSR001461-2"/>
    </source>
</evidence>
<feature type="binding site" evidence="14">
    <location>
        <position position="179"/>
    </location>
    <ligand>
        <name>substrate</name>
    </ligand>
</feature>
<evidence type="ECO:0000256" key="10">
    <source>
        <dbReference type="HAMAP-Rule" id="MF_02227"/>
    </source>
</evidence>
<keyword evidence="13" id="KW-0464">Manganese</keyword>
<comment type="cofactor">
    <cofactor evidence="5">
        <name>Fe(2+)</name>
        <dbReference type="ChEBI" id="CHEBI:29033"/>
    </cofactor>
</comment>
<gene>
    <name evidence="10" type="primary">rpe</name>
    <name evidence="15" type="ORF">SAMN04487751_1233</name>
</gene>
<evidence type="ECO:0000256" key="14">
    <source>
        <dbReference type="PIRSR" id="PIRSR001461-3"/>
    </source>
</evidence>
<dbReference type="PROSITE" id="PS01085">
    <property type="entry name" value="RIBUL_P_3_EPIMER_1"/>
    <property type="match status" value="1"/>
</dbReference>
<feature type="binding site" evidence="10 13">
    <location>
        <position position="35"/>
    </location>
    <ligand>
        <name>a divalent metal cation</name>
        <dbReference type="ChEBI" id="CHEBI:60240"/>
    </ligand>
</feature>
<feature type="binding site" evidence="10 13">
    <location>
        <position position="37"/>
    </location>
    <ligand>
        <name>a divalent metal cation</name>
        <dbReference type="ChEBI" id="CHEBI:60240"/>
    </ligand>
</feature>
<feature type="binding site" evidence="10 14">
    <location>
        <begin position="144"/>
        <end position="147"/>
    </location>
    <ligand>
        <name>substrate</name>
    </ligand>
</feature>
<keyword evidence="8 10" id="KW-0479">Metal-binding</keyword>
<dbReference type="NCBIfam" id="TIGR01163">
    <property type="entry name" value="rpe"/>
    <property type="match status" value="1"/>
</dbReference>
<keyword evidence="13" id="KW-0170">Cobalt</keyword>
<dbReference type="GO" id="GO:0006098">
    <property type="term" value="P:pentose-phosphate shunt"/>
    <property type="evidence" value="ECO:0007669"/>
    <property type="project" value="UniProtKB-UniRule"/>
</dbReference>
<evidence type="ECO:0000256" key="11">
    <source>
        <dbReference type="PIRNR" id="PIRNR001461"/>
    </source>
</evidence>
<comment type="cofactor">
    <cofactor evidence="2">
        <name>Mn(2+)</name>
        <dbReference type="ChEBI" id="CHEBI:29035"/>
    </cofactor>
</comment>
<dbReference type="PROSITE" id="PS01086">
    <property type="entry name" value="RIBUL_P_3_EPIMER_2"/>
    <property type="match status" value="1"/>
</dbReference>
<feature type="binding site" evidence="10 14">
    <location>
        <begin position="199"/>
        <end position="200"/>
    </location>
    <ligand>
        <name>substrate</name>
    </ligand>
</feature>
<evidence type="ECO:0000256" key="8">
    <source>
        <dbReference type="ARBA" id="ARBA00022723"/>
    </source>
</evidence>
<dbReference type="GO" id="GO:0005737">
    <property type="term" value="C:cytoplasm"/>
    <property type="evidence" value="ECO:0007669"/>
    <property type="project" value="UniProtKB-ARBA"/>
</dbReference>
<comment type="similarity">
    <text evidence="6 10 11">Belongs to the ribulose-phosphate 3-epimerase family.</text>
</comment>
<evidence type="ECO:0000256" key="1">
    <source>
        <dbReference type="ARBA" id="ARBA00001782"/>
    </source>
</evidence>
<evidence type="ECO:0000256" key="4">
    <source>
        <dbReference type="ARBA" id="ARBA00001947"/>
    </source>
</evidence>
<dbReference type="InterPro" id="IPR013785">
    <property type="entry name" value="Aldolase_TIM"/>
</dbReference>
<dbReference type="PIRSF" id="PIRSF001461">
    <property type="entry name" value="RPE"/>
    <property type="match status" value="1"/>
</dbReference>
<dbReference type="EMBL" id="FOQZ01000001">
    <property type="protein sequence ID" value="SFI33889.1"/>
    <property type="molecule type" value="Genomic_DNA"/>
</dbReference>
<dbReference type="CDD" id="cd00429">
    <property type="entry name" value="RPE"/>
    <property type="match status" value="1"/>
</dbReference>
<feature type="binding site" evidence="10 14">
    <location>
        <position position="12"/>
    </location>
    <ligand>
        <name>substrate</name>
    </ligand>
</feature>
<comment type="cofactor">
    <cofactor evidence="4">
        <name>Zn(2+)</name>
        <dbReference type="ChEBI" id="CHEBI:29105"/>
    </cofactor>
</comment>
<dbReference type="Proteomes" id="UP000198702">
    <property type="component" value="Unassembled WGS sequence"/>
</dbReference>
<dbReference type="EC" id="5.1.3.1" evidence="7 10"/>
<feature type="binding site" evidence="10">
    <location>
        <begin position="177"/>
        <end position="179"/>
    </location>
    <ligand>
        <name>substrate</name>
    </ligand>
</feature>
<evidence type="ECO:0000313" key="16">
    <source>
        <dbReference type="Proteomes" id="UP000198702"/>
    </source>
</evidence>
<feature type="active site" description="Proton donor" evidence="10 12">
    <location>
        <position position="177"/>
    </location>
</feature>
<feature type="binding site" evidence="10 14">
    <location>
        <position position="68"/>
    </location>
    <ligand>
        <name>substrate</name>
    </ligand>
</feature>
<reference evidence="15 16" key="1">
    <citation type="submission" date="2016-10" db="EMBL/GenBank/DDBJ databases">
        <authorList>
            <person name="Varghese N."/>
            <person name="Submissions S."/>
        </authorList>
    </citation>
    <scope>NUCLEOTIDE SEQUENCE [LARGE SCALE GENOMIC DNA]</scope>
    <source>
        <strain evidence="15 16">UNC380MFSha3.1</strain>
    </source>
</reference>
<dbReference type="PANTHER" id="PTHR11749">
    <property type="entry name" value="RIBULOSE-5-PHOSPHATE-3-EPIMERASE"/>
    <property type="match status" value="1"/>
</dbReference>
<accession>A0A7Z7D045</accession>
<comment type="cofactor">
    <cofactor evidence="3">
        <name>Co(2+)</name>
        <dbReference type="ChEBI" id="CHEBI:48828"/>
    </cofactor>
</comment>
<dbReference type="HAMAP" id="MF_02227">
    <property type="entry name" value="RPE"/>
    <property type="match status" value="1"/>
</dbReference>
<feature type="binding site" evidence="10 13">
    <location>
        <position position="68"/>
    </location>
    <ligand>
        <name>a divalent metal cation</name>
        <dbReference type="ChEBI" id="CHEBI:60240"/>
    </ligand>
</feature>
<dbReference type="SUPFAM" id="SSF51366">
    <property type="entry name" value="Ribulose-phoshate binding barrel"/>
    <property type="match status" value="1"/>
</dbReference>
<evidence type="ECO:0000256" key="3">
    <source>
        <dbReference type="ARBA" id="ARBA00001941"/>
    </source>
</evidence>
<keyword evidence="13" id="KW-0862">Zinc</keyword>
<evidence type="ECO:0000256" key="6">
    <source>
        <dbReference type="ARBA" id="ARBA00009541"/>
    </source>
</evidence>
<dbReference type="NCBIfam" id="NF004076">
    <property type="entry name" value="PRK05581.1-4"/>
    <property type="match status" value="1"/>
</dbReference>
<comment type="pathway">
    <text evidence="10">Carbohydrate degradation.</text>
</comment>
<comment type="cofactor">
    <cofactor evidence="10 13">
        <name>a divalent metal cation</name>
        <dbReference type="ChEBI" id="CHEBI:60240"/>
    </cofactor>
    <text evidence="10 13">Binds 1 divalent metal cation per subunit.</text>
</comment>
<dbReference type="GO" id="GO:0019323">
    <property type="term" value="P:pentose catabolic process"/>
    <property type="evidence" value="ECO:0007669"/>
    <property type="project" value="UniProtKB-UniRule"/>
</dbReference>
<evidence type="ECO:0000313" key="15">
    <source>
        <dbReference type="EMBL" id="SFI33889.1"/>
    </source>
</evidence>
<evidence type="ECO:0000256" key="2">
    <source>
        <dbReference type="ARBA" id="ARBA00001936"/>
    </source>
</evidence>
<keyword evidence="9 10" id="KW-0413">Isomerase</keyword>
<keyword evidence="10 11" id="KW-0119">Carbohydrate metabolism</keyword>
<comment type="function">
    <text evidence="10">Catalyzes the reversible epimerization of D-ribulose 5-phosphate to D-xylulose 5-phosphate.</text>
</comment>
<proteinExistence type="inferred from homology"/>
<dbReference type="Pfam" id="PF00834">
    <property type="entry name" value="Ribul_P_3_epim"/>
    <property type="match status" value="1"/>
</dbReference>
<name>A0A7Z7D045_9MICO</name>